<dbReference type="InterPro" id="IPR057620">
    <property type="entry name" value="POT1A/B-like_OB"/>
</dbReference>
<comment type="subcellular location">
    <subcellularLocation>
        <location evidence="2">Chromosome</location>
        <location evidence="2">Telomere</location>
    </subcellularLocation>
    <subcellularLocation>
        <location evidence="1">Endomembrane system</location>
        <topology evidence="1">Multi-pass membrane protein</topology>
    </subcellularLocation>
</comment>
<dbReference type="SMART" id="SM00976">
    <property type="entry name" value="Telo_bind"/>
    <property type="match status" value="1"/>
</dbReference>
<dbReference type="PANTHER" id="PTHR14513:SF0">
    <property type="entry name" value="PROTECTION OF TELOMERES PROTEIN 1"/>
    <property type="match status" value="1"/>
</dbReference>
<dbReference type="GO" id="GO:0000783">
    <property type="term" value="C:nuclear telomere cap complex"/>
    <property type="evidence" value="ECO:0007669"/>
    <property type="project" value="TreeGrafter"/>
</dbReference>
<dbReference type="PANTHER" id="PTHR14513">
    <property type="entry name" value="PROTECTION OF TELOMERES 1"/>
    <property type="match status" value="1"/>
</dbReference>
<name>A0AAD5H618_9CHLO</name>
<reference evidence="11" key="1">
    <citation type="submission" date="2020-11" db="EMBL/GenBank/DDBJ databases">
        <title>Chlorella ohadii genome sequencing and assembly.</title>
        <authorList>
            <person name="Murik O."/>
            <person name="Treves H."/>
            <person name="Kedem I."/>
            <person name="Shotland Y."/>
            <person name="Kaplan A."/>
        </authorList>
    </citation>
    <scope>NUCLEOTIDE SEQUENCE</scope>
    <source>
        <strain evidence="11">1</strain>
    </source>
</reference>
<dbReference type="InterPro" id="IPR011564">
    <property type="entry name" value="Telomer_end-bd_POT1/Cdc13"/>
</dbReference>
<proteinExistence type="predicted"/>
<organism evidence="11 12">
    <name type="scientific">Chlorella ohadii</name>
    <dbReference type="NCBI Taxonomy" id="2649997"/>
    <lineage>
        <taxon>Eukaryota</taxon>
        <taxon>Viridiplantae</taxon>
        <taxon>Chlorophyta</taxon>
        <taxon>core chlorophytes</taxon>
        <taxon>Trebouxiophyceae</taxon>
        <taxon>Chlorellales</taxon>
        <taxon>Chlorellaceae</taxon>
        <taxon>Chlorella clade</taxon>
        <taxon>Chlorella</taxon>
    </lineage>
</organism>
<evidence type="ECO:0000256" key="1">
    <source>
        <dbReference type="ARBA" id="ARBA00004127"/>
    </source>
</evidence>
<dbReference type="GO" id="GO:0098505">
    <property type="term" value="F:G-rich strand telomeric DNA binding"/>
    <property type="evidence" value="ECO:0007669"/>
    <property type="project" value="TreeGrafter"/>
</dbReference>
<keyword evidence="7" id="KW-0238">DNA-binding</keyword>
<gene>
    <name evidence="11" type="ORF">COHA_001226</name>
</gene>
<evidence type="ECO:0000256" key="4">
    <source>
        <dbReference type="ARBA" id="ARBA00022692"/>
    </source>
</evidence>
<dbReference type="InterPro" id="IPR028389">
    <property type="entry name" value="POT1"/>
</dbReference>
<dbReference type="GO" id="GO:0010521">
    <property type="term" value="F:telomerase inhibitor activity"/>
    <property type="evidence" value="ECO:0007669"/>
    <property type="project" value="TreeGrafter"/>
</dbReference>
<keyword evidence="6 9" id="KW-1133">Transmembrane helix</keyword>
<dbReference type="GO" id="GO:0016233">
    <property type="term" value="P:telomere capping"/>
    <property type="evidence" value="ECO:0007669"/>
    <property type="project" value="TreeGrafter"/>
</dbReference>
<feature type="transmembrane region" description="Helical" evidence="9">
    <location>
        <begin position="128"/>
        <end position="146"/>
    </location>
</feature>
<dbReference type="Pfam" id="PF25507">
    <property type="entry name" value="OB_POT1A"/>
    <property type="match status" value="1"/>
</dbReference>
<dbReference type="Pfam" id="PF02765">
    <property type="entry name" value="POT1"/>
    <property type="match status" value="1"/>
</dbReference>
<dbReference type="CDD" id="cd04497">
    <property type="entry name" value="hPOT1_OB1_like"/>
    <property type="match status" value="1"/>
</dbReference>
<dbReference type="Gene3D" id="2.40.50.140">
    <property type="entry name" value="Nucleic acid-binding proteins"/>
    <property type="match status" value="2"/>
</dbReference>
<evidence type="ECO:0000256" key="9">
    <source>
        <dbReference type="SAM" id="Phobius"/>
    </source>
</evidence>
<accession>A0AAD5H618</accession>
<dbReference type="Pfam" id="PF02656">
    <property type="entry name" value="DUF202"/>
    <property type="match status" value="1"/>
</dbReference>
<feature type="transmembrane region" description="Helical" evidence="9">
    <location>
        <begin position="46"/>
        <end position="66"/>
    </location>
</feature>
<keyword evidence="3" id="KW-0158">Chromosome</keyword>
<sequence>MAIGPSALRDALFGTRSHTEGAHYQKPRKIPMRIEPKTFFANERTFLSWLAMATTLGTISTAIAGFSVADADGKHKGGISQGTVELITLTLLPVSILMIAYALFTFYWRSEFIRRKQVGFFDDKLGPIVLAMIVMLSLILITGAAIKDLILAEAAEAPYRRHNLWAVVAECSVPRPTRGTDMVCNLTLVDPSTHERPDLAAGIEMMCFAPRAEQLPQLRRPGDIIRLHRIKMNQYNDKPQLVGKVGHGGEGFAFCLFEAEAPPPGPGAPASAPYQSSHAHYHYDAREEQLLCALRHYLATLNRSQLGGASTYLRRIKDVRPGQFFDVHARVVAADDSSPHFCLLHVWDGSDALPFPLAYDTREGENAPDPQSILPLLRPFALPLEDMPDRGGVPLLGTTLPVVFPKGGRTPQPAVGAWVKLRNLGARVVQGQLQAQFHRNSRWTPWQAEAEQAALMREYQQRLAENHTQGWAPDPRVAPGELLALCSQRDRAVSSLRQVLLDTPAAQPRCYRVLVRLVAYEPQDPALMCHPADTCDLPGPSAEQRWVYTLRLQLEDATGQLDAFLFGPDGDAFFADLPPRDLRADPAAAGELQRRLHVLLGQGCQRDGGPWMELCLKSYYIDPAHPWQTRQYRVFGATLQLPPLAAMDGS</sequence>
<feature type="transmembrane region" description="Helical" evidence="9">
    <location>
        <begin position="86"/>
        <end position="108"/>
    </location>
</feature>
<keyword evidence="8 9" id="KW-0472">Membrane</keyword>
<evidence type="ECO:0000256" key="6">
    <source>
        <dbReference type="ARBA" id="ARBA00022989"/>
    </source>
</evidence>
<dbReference type="AlphaFoldDB" id="A0AAD5H618"/>
<keyword evidence="5" id="KW-0779">Telomere</keyword>
<dbReference type="InterPro" id="IPR012340">
    <property type="entry name" value="NA-bd_OB-fold"/>
</dbReference>
<evidence type="ECO:0000313" key="11">
    <source>
        <dbReference type="EMBL" id="KAI7845181.1"/>
    </source>
</evidence>
<evidence type="ECO:0000259" key="10">
    <source>
        <dbReference type="SMART" id="SM00976"/>
    </source>
</evidence>
<evidence type="ECO:0000256" key="7">
    <source>
        <dbReference type="ARBA" id="ARBA00023125"/>
    </source>
</evidence>
<dbReference type="InterPro" id="IPR003807">
    <property type="entry name" value="DUF202"/>
</dbReference>
<dbReference type="GO" id="GO:0032210">
    <property type="term" value="P:regulation of telomere maintenance via telomerase"/>
    <property type="evidence" value="ECO:0007669"/>
    <property type="project" value="TreeGrafter"/>
</dbReference>
<evidence type="ECO:0000313" key="12">
    <source>
        <dbReference type="Proteomes" id="UP001205105"/>
    </source>
</evidence>
<feature type="domain" description="Telomeric single stranded DNA binding POT1/Cdc13" evidence="10">
    <location>
        <begin position="146"/>
        <end position="299"/>
    </location>
</feature>
<evidence type="ECO:0000256" key="8">
    <source>
        <dbReference type="ARBA" id="ARBA00023136"/>
    </source>
</evidence>
<evidence type="ECO:0000256" key="2">
    <source>
        <dbReference type="ARBA" id="ARBA00004574"/>
    </source>
</evidence>
<evidence type="ECO:0000256" key="5">
    <source>
        <dbReference type="ARBA" id="ARBA00022895"/>
    </source>
</evidence>
<keyword evidence="12" id="KW-1185">Reference proteome</keyword>
<dbReference type="EMBL" id="JADXDR010000020">
    <property type="protein sequence ID" value="KAI7845181.1"/>
    <property type="molecule type" value="Genomic_DNA"/>
</dbReference>
<dbReference type="Proteomes" id="UP001205105">
    <property type="component" value="Unassembled WGS sequence"/>
</dbReference>
<dbReference type="GO" id="GO:0012505">
    <property type="term" value="C:endomembrane system"/>
    <property type="evidence" value="ECO:0007669"/>
    <property type="project" value="UniProtKB-SubCell"/>
</dbReference>
<keyword evidence="4 9" id="KW-0812">Transmembrane</keyword>
<protein>
    <recommendedName>
        <fullName evidence="10">Telomeric single stranded DNA binding POT1/Cdc13 domain-containing protein</fullName>
    </recommendedName>
</protein>
<comment type="caution">
    <text evidence="11">The sequence shown here is derived from an EMBL/GenBank/DDBJ whole genome shotgun (WGS) entry which is preliminary data.</text>
</comment>
<evidence type="ECO:0000256" key="3">
    <source>
        <dbReference type="ARBA" id="ARBA00022454"/>
    </source>
</evidence>
<dbReference type="SUPFAM" id="SSF50249">
    <property type="entry name" value="Nucleic acid-binding proteins"/>
    <property type="match status" value="2"/>
</dbReference>